<comment type="caution">
    <text evidence="1">The sequence shown here is derived from an EMBL/GenBank/DDBJ whole genome shotgun (WGS) entry which is preliminary data.</text>
</comment>
<evidence type="ECO:0000313" key="1">
    <source>
        <dbReference type="EMBL" id="KAH7026459.1"/>
    </source>
</evidence>
<dbReference type="RefSeq" id="XP_046009676.1">
    <property type="nucleotide sequence ID" value="XM_046154872.1"/>
</dbReference>
<dbReference type="Proteomes" id="UP000756346">
    <property type="component" value="Unassembled WGS sequence"/>
</dbReference>
<evidence type="ECO:0008006" key="3">
    <source>
        <dbReference type="Google" id="ProtNLM"/>
    </source>
</evidence>
<organism evidence="1 2">
    <name type="scientific">Microdochium trichocladiopsis</name>
    <dbReference type="NCBI Taxonomy" id="1682393"/>
    <lineage>
        <taxon>Eukaryota</taxon>
        <taxon>Fungi</taxon>
        <taxon>Dikarya</taxon>
        <taxon>Ascomycota</taxon>
        <taxon>Pezizomycotina</taxon>
        <taxon>Sordariomycetes</taxon>
        <taxon>Xylariomycetidae</taxon>
        <taxon>Xylariales</taxon>
        <taxon>Microdochiaceae</taxon>
        <taxon>Microdochium</taxon>
    </lineage>
</organism>
<keyword evidence="2" id="KW-1185">Reference proteome</keyword>
<dbReference type="GeneID" id="70184418"/>
<proteinExistence type="predicted"/>
<accession>A0A9P8Y2Q2</accession>
<reference evidence="1" key="1">
    <citation type="journal article" date="2021" name="Nat. Commun.">
        <title>Genetic determinants of endophytism in the Arabidopsis root mycobiome.</title>
        <authorList>
            <person name="Mesny F."/>
            <person name="Miyauchi S."/>
            <person name="Thiergart T."/>
            <person name="Pickel B."/>
            <person name="Atanasova L."/>
            <person name="Karlsson M."/>
            <person name="Huettel B."/>
            <person name="Barry K.W."/>
            <person name="Haridas S."/>
            <person name="Chen C."/>
            <person name="Bauer D."/>
            <person name="Andreopoulos W."/>
            <person name="Pangilinan J."/>
            <person name="LaButti K."/>
            <person name="Riley R."/>
            <person name="Lipzen A."/>
            <person name="Clum A."/>
            <person name="Drula E."/>
            <person name="Henrissat B."/>
            <person name="Kohler A."/>
            <person name="Grigoriev I.V."/>
            <person name="Martin F.M."/>
            <person name="Hacquard S."/>
        </authorList>
    </citation>
    <scope>NUCLEOTIDE SEQUENCE</scope>
    <source>
        <strain evidence="1">MPI-CAGE-CH-0230</strain>
    </source>
</reference>
<sequence length="371" mass="41388">MALLDLPVEILLLLPAHLHDLRALISLKSTCRALHVALEQTLPNTILRLAVQSDPRLLKAKRTRPSTHTLALAVAGQVSDWAIGNISRTERLQRAFLQGSRGILMLGLEMAGLSLAELRVLCGDGRRSRNMSSTLDRVVACIAQCHGDREDRVMLRSTGMAADMVYHMAIYGELFKSTRLACLNPEAKHARFSADVRQAYLMKWPALSEATPTLAPFLKLLSLPEIDAGPRSDMTAEDATSETLGKIFRRELVSLASNQAWQMKWRTALHGAGILSKQSTPEEDLFWITTMQSCGLAGLDAWSTMQSSRAVRCDNLEAGKWIEERRIMVEGIRRSSRQVRDRALLTSNEDDWPDIFEDLRLVQAMQRSDSG</sequence>
<evidence type="ECO:0000313" key="2">
    <source>
        <dbReference type="Proteomes" id="UP000756346"/>
    </source>
</evidence>
<dbReference type="OrthoDB" id="2853639at2759"/>
<name>A0A9P8Y2Q2_9PEZI</name>
<gene>
    <name evidence="1" type="ORF">B0I36DRAFT_330693</name>
</gene>
<dbReference type="AlphaFoldDB" id="A0A9P8Y2Q2"/>
<dbReference type="EMBL" id="JAGTJQ010000008">
    <property type="protein sequence ID" value="KAH7026459.1"/>
    <property type="molecule type" value="Genomic_DNA"/>
</dbReference>
<protein>
    <recommendedName>
        <fullName evidence="3">F-box domain-containing protein</fullName>
    </recommendedName>
</protein>